<proteinExistence type="inferred from homology"/>
<dbReference type="GO" id="GO:0008270">
    <property type="term" value="F:zinc ion binding"/>
    <property type="evidence" value="ECO:0007669"/>
    <property type="project" value="UniProtKB-KW"/>
</dbReference>
<evidence type="ECO:0000256" key="6">
    <source>
        <dbReference type="PROSITE-ProRule" id="PRU01131"/>
    </source>
</evidence>
<protein>
    <recommendedName>
        <fullName evidence="7">FLZ-type domain-containing protein</fullName>
    </recommendedName>
</protein>
<dbReference type="Pfam" id="PF04570">
    <property type="entry name" value="zf-FLZ"/>
    <property type="match status" value="1"/>
</dbReference>
<gene>
    <name evidence="8" type="ORF">CCAM_LOCUS26864</name>
</gene>
<accession>A0A484MAK5</accession>
<evidence type="ECO:0000313" key="9">
    <source>
        <dbReference type="Proteomes" id="UP000595140"/>
    </source>
</evidence>
<organism evidence="8 9">
    <name type="scientific">Cuscuta campestris</name>
    <dbReference type="NCBI Taxonomy" id="132261"/>
    <lineage>
        <taxon>Eukaryota</taxon>
        <taxon>Viridiplantae</taxon>
        <taxon>Streptophyta</taxon>
        <taxon>Embryophyta</taxon>
        <taxon>Tracheophyta</taxon>
        <taxon>Spermatophyta</taxon>
        <taxon>Magnoliopsida</taxon>
        <taxon>eudicotyledons</taxon>
        <taxon>Gunneridae</taxon>
        <taxon>Pentapetalae</taxon>
        <taxon>asterids</taxon>
        <taxon>lamiids</taxon>
        <taxon>Solanales</taxon>
        <taxon>Convolvulaceae</taxon>
        <taxon>Cuscuteae</taxon>
        <taxon>Cuscuta</taxon>
        <taxon>Cuscuta subgen. Grammica</taxon>
        <taxon>Cuscuta sect. Cleistogrammica</taxon>
    </lineage>
</organism>
<dbReference type="EMBL" id="OOIL02002841">
    <property type="protein sequence ID" value="VFQ85088.1"/>
    <property type="molecule type" value="Genomic_DNA"/>
</dbReference>
<keyword evidence="5" id="KW-0862">Zinc</keyword>
<evidence type="ECO:0000256" key="1">
    <source>
        <dbReference type="ARBA" id="ARBA00004496"/>
    </source>
</evidence>
<evidence type="ECO:0000256" key="5">
    <source>
        <dbReference type="ARBA" id="ARBA00022771"/>
    </source>
</evidence>
<evidence type="ECO:0000256" key="4">
    <source>
        <dbReference type="ARBA" id="ARBA00022723"/>
    </source>
</evidence>
<keyword evidence="5" id="KW-0863">Zinc-finger</keyword>
<dbReference type="PANTHER" id="PTHR33059">
    <property type="entry name" value="FCS-LIKE ZINC FINGER 5"/>
    <property type="match status" value="1"/>
</dbReference>
<feature type="zinc finger region" description="FLZ-type" evidence="6">
    <location>
        <begin position="46"/>
        <end position="90"/>
    </location>
</feature>
<keyword evidence="4" id="KW-0479">Metal-binding</keyword>
<feature type="domain" description="FLZ-type" evidence="7">
    <location>
        <begin position="46"/>
        <end position="90"/>
    </location>
</feature>
<dbReference type="PROSITE" id="PS51795">
    <property type="entry name" value="ZF_FLZ"/>
    <property type="match status" value="1"/>
</dbReference>
<keyword evidence="3" id="KW-0963">Cytoplasm</keyword>
<evidence type="ECO:0000256" key="3">
    <source>
        <dbReference type="ARBA" id="ARBA00022490"/>
    </source>
</evidence>
<dbReference type="Proteomes" id="UP000595140">
    <property type="component" value="Unassembled WGS sequence"/>
</dbReference>
<dbReference type="OrthoDB" id="1302993at2759"/>
<reference evidence="8 9" key="1">
    <citation type="submission" date="2018-04" db="EMBL/GenBank/DDBJ databases">
        <authorList>
            <person name="Vogel A."/>
        </authorList>
    </citation>
    <scope>NUCLEOTIDE SEQUENCE [LARGE SCALE GENOMIC DNA]</scope>
</reference>
<sequence>MPEKRPRTQMKRTASITGGLDLASAAAAASRSLRRKVEDFAQTAASFLNACSLCKRRLFPGRDIYMYRGDSAYCSEECREQQIRQDERIEKCLLIAPKSKAAATTATAPATGSEAVATTGGTIAAL</sequence>
<dbReference type="AlphaFoldDB" id="A0A484MAK5"/>
<evidence type="ECO:0000313" key="8">
    <source>
        <dbReference type="EMBL" id="VFQ85088.1"/>
    </source>
</evidence>
<comment type="similarity">
    <text evidence="2">Belongs to the FLZ family.</text>
</comment>
<keyword evidence="9" id="KW-1185">Reference proteome</keyword>
<name>A0A484MAK5_9ASTE</name>
<dbReference type="GO" id="GO:0005737">
    <property type="term" value="C:cytoplasm"/>
    <property type="evidence" value="ECO:0007669"/>
    <property type="project" value="UniProtKB-SubCell"/>
</dbReference>
<evidence type="ECO:0000259" key="7">
    <source>
        <dbReference type="PROSITE" id="PS51795"/>
    </source>
</evidence>
<evidence type="ECO:0000256" key="2">
    <source>
        <dbReference type="ARBA" id="ARBA00009374"/>
    </source>
</evidence>
<dbReference type="InterPro" id="IPR007650">
    <property type="entry name" value="Zf-FLZ_dom"/>
</dbReference>
<dbReference type="PANTHER" id="PTHR33059:SF4">
    <property type="entry name" value="FCS-LIKE ZINC FINGER 5"/>
    <property type="match status" value="1"/>
</dbReference>
<comment type="subcellular location">
    <subcellularLocation>
        <location evidence="1">Cytoplasm</location>
    </subcellularLocation>
</comment>